<gene>
    <name evidence="1" type="ORF">JFN93_07915</name>
</gene>
<comment type="caution">
    <text evidence="1">The sequence shown here is derived from an EMBL/GenBank/DDBJ whole genome shotgun (WGS) entry which is preliminary data.</text>
</comment>
<accession>A0A8J7JER8</accession>
<reference evidence="1" key="1">
    <citation type="submission" date="2020-12" db="EMBL/GenBank/DDBJ databases">
        <title>Geomonas sp. Red875, isolated from river sediment.</title>
        <authorList>
            <person name="Xu Z."/>
            <person name="Zhang Z."/>
            <person name="Masuda Y."/>
            <person name="Itoh H."/>
            <person name="Senoo K."/>
        </authorList>
    </citation>
    <scope>NUCLEOTIDE SEQUENCE</scope>
    <source>
        <strain evidence="1">Red875</strain>
    </source>
</reference>
<dbReference type="Proteomes" id="UP000636888">
    <property type="component" value="Unassembled WGS sequence"/>
</dbReference>
<organism evidence="1 2">
    <name type="scientific">Geomesophilobacter sediminis</name>
    <dbReference type="NCBI Taxonomy" id="2798584"/>
    <lineage>
        <taxon>Bacteria</taxon>
        <taxon>Pseudomonadati</taxon>
        <taxon>Thermodesulfobacteriota</taxon>
        <taxon>Desulfuromonadia</taxon>
        <taxon>Geobacterales</taxon>
        <taxon>Geobacteraceae</taxon>
        <taxon>Geomesophilobacter</taxon>
    </lineage>
</organism>
<evidence type="ECO:0000313" key="1">
    <source>
        <dbReference type="EMBL" id="MBJ6724629.1"/>
    </source>
</evidence>
<keyword evidence="2" id="KW-1185">Reference proteome</keyword>
<evidence type="ECO:0008006" key="3">
    <source>
        <dbReference type="Google" id="ProtNLM"/>
    </source>
</evidence>
<dbReference type="AlphaFoldDB" id="A0A8J7JER8"/>
<dbReference type="EMBL" id="JAEMHM010000005">
    <property type="protein sequence ID" value="MBJ6724629.1"/>
    <property type="molecule type" value="Genomic_DNA"/>
</dbReference>
<proteinExistence type="predicted"/>
<dbReference type="RefSeq" id="WP_199383468.1">
    <property type="nucleotide sequence ID" value="NZ_JAEMHM010000005.1"/>
</dbReference>
<sequence>MGKSSVNEVVVRQLLMLYRDRECWLTVREMAQRCGISTSCAEKIIRRYRMGQIDADGLKTAPLFPEIFRKGNACSQLCFPF</sequence>
<evidence type="ECO:0000313" key="2">
    <source>
        <dbReference type="Proteomes" id="UP000636888"/>
    </source>
</evidence>
<name>A0A8J7JER8_9BACT</name>
<protein>
    <recommendedName>
        <fullName evidence="3">Helix-turn-helix domain-containing protein</fullName>
    </recommendedName>
</protein>